<protein>
    <submittedName>
        <fullName evidence="3">Uncharacterized protein</fullName>
    </submittedName>
</protein>
<sequence length="183" mass="20666">MNIDAIFEQLLGKEGNYVDHPSDKDGPTNWGITEKTARAHGYTGDMRYLTREQALEIYRADYWRAPRFDQVYVLSPSLAEELLDTGVNMGPSVPSAWLQRWLNAFNQRGKLYPDLQADGIIGPRTISALQAYLNARGDEGATVLLSALNCSQGARYLEITERDQTQEDFTYGWMRARVATPQT</sequence>
<evidence type="ECO:0000313" key="3">
    <source>
        <dbReference type="EMBL" id="AIJ06501.1"/>
    </source>
</evidence>
<dbReference type="HOGENOM" id="CLU_082693_2_0_6"/>
<dbReference type="Pfam" id="PF05838">
    <property type="entry name" value="Glyco_hydro_108"/>
    <property type="match status" value="1"/>
</dbReference>
<dbReference type="EMBL" id="CP006664">
    <property type="protein sequence ID" value="AIJ06501.1"/>
    <property type="molecule type" value="Genomic_DNA"/>
</dbReference>
<dbReference type="SUPFAM" id="SSF53955">
    <property type="entry name" value="Lysozyme-like"/>
    <property type="match status" value="1"/>
</dbReference>
<name>A0A076LE68_9GAMM</name>
<dbReference type="InterPro" id="IPR008565">
    <property type="entry name" value="TtsA-like_GH18_dom"/>
</dbReference>
<dbReference type="RefSeq" id="WP_034165811.1">
    <property type="nucleotide sequence ID" value="NZ_CP006664.1"/>
</dbReference>
<proteinExistence type="predicted"/>
<dbReference type="InterPro" id="IPR018537">
    <property type="entry name" value="Peptidoglycan-bd_3"/>
</dbReference>
<dbReference type="KEGG" id="ete:ETEE_0015"/>
<dbReference type="Pfam" id="PF09374">
    <property type="entry name" value="PG_binding_3"/>
    <property type="match status" value="1"/>
</dbReference>
<evidence type="ECO:0000259" key="2">
    <source>
        <dbReference type="Pfam" id="PF09374"/>
    </source>
</evidence>
<reference evidence="3 4" key="1">
    <citation type="journal article" date="2012" name="PLoS ONE">
        <title>Edwardsiella comparative phylogenomics reveal the new intra/inter-species taxonomic relationships, virulence evolution and niche adaptation mechanisms.</title>
        <authorList>
            <person name="Yang M."/>
            <person name="Lv Y."/>
            <person name="Xiao J."/>
            <person name="Wu H."/>
            <person name="Zheng H."/>
            <person name="Liu Q."/>
            <person name="Zhang Y."/>
            <person name="Wang Q."/>
        </authorList>
    </citation>
    <scope>NUCLEOTIDE SEQUENCE [LARGE SCALE GENOMIC DNA]</scope>
    <source>
        <strain evidence="4">080813</strain>
    </source>
</reference>
<dbReference type="GeneID" id="33937859"/>
<feature type="domain" description="TtsA-like Glycoside hydrolase family 108" evidence="1">
    <location>
        <begin position="8"/>
        <end position="90"/>
    </location>
</feature>
<feature type="domain" description="Peptidoglycan binding" evidence="2">
    <location>
        <begin position="94"/>
        <end position="178"/>
    </location>
</feature>
<gene>
    <name evidence="3" type="ORF">ETEE_0015</name>
</gene>
<dbReference type="CDD" id="cd13926">
    <property type="entry name" value="N-acetylmuramidase_GH108"/>
    <property type="match status" value="1"/>
</dbReference>
<accession>A0A076LE68</accession>
<dbReference type="Gene3D" id="1.20.141.10">
    <property type="entry name" value="Chitosanase, subunit A, domain 1"/>
    <property type="match status" value="1"/>
</dbReference>
<evidence type="ECO:0000259" key="1">
    <source>
        <dbReference type="Pfam" id="PF05838"/>
    </source>
</evidence>
<organism evidence="3 4">
    <name type="scientific">Edwardsiella anguillarum ET080813</name>
    <dbReference type="NCBI Taxonomy" id="667120"/>
    <lineage>
        <taxon>Bacteria</taxon>
        <taxon>Pseudomonadati</taxon>
        <taxon>Pseudomonadota</taxon>
        <taxon>Gammaproteobacteria</taxon>
        <taxon>Enterobacterales</taxon>
        <taxon>Hafniaceae</taxon>
        <taxon>Edwardsiella</taxon>
    </lineage>
</organism>
<evidence type="ECO:0000313" key="4">
    <source>
        <dbReference type="Proteomes" id="UP000028681"/>
    </source>
</evidence>
<dbReference type="InterPro" id="IPR023346">
    <property type="entry name" value="Lysozyme-like_dom_sf"/>
</dbReference>
<dbReference type="AlphaFoldDB" id="A0A076LE68"/>
<dbReference type="Proteomes" id="UP000028681">
    <property type="component" value="Chromosome"/>
</dbReference>